<comment type="cofactor">
    <cofactor evidence="6">
        <name>Mg(2+)</name>
        <dbReference type="ChEBI" id="CHEBI:18420"/>
    </cofactor>
    <cofactor evidence="6">
        <name>Mn(2+)</name>
        <dbReference type="ChEBI" id="CHEBI:29035"/>
    </cofactor>
    <text evidence="6">Binds 2 divalent metal cations per subunit. Magnesium or manganese.</text>
</comment>
<dbReference type="PANTHER" id="PTHR21327:SF46">
    <property type="entry name" value="3,4-DIHYDROXY-2-BUTANONE 4-PHOSPHATE SYNTHASE"/>
    <property type="match status" value="1"/>
</dbReference>
<name>A0A5E4LTA7_9ARCH</name>
<dbReference type="GO" id="GO:0005829">
    <property type="term" value="C:cytosol"/>
    <property type="evidence" value="ECO:0007669"/>
    <property type="project" value="TreeGrafter"/>
</dbReference>
<comment type="similarity">
    <text evidence="6">Belongs to the DHBP synthase family.</text>
</comment>
<keyword evidence="3 6" id="KW-0460">Magnesium</keyword>
<dbReference type="SUPFAM" id="SSF55821">
    <property type="entry name" value="YrdC/RibB"/>
    <property type="match status" value="1"/>
</dbReference>
<dbReference type="PANTHER" id="PTHR21327">
    <property type="entry name" value="GTP CYCLOHYDROLASE II-RELATED"/>
    <property type="match status" value="1"/>
</dbReference>
<keyword evidence="4 6" id="KW-0464">Manganese</keyword>
<evidence type="ECO:0000313" key="8">
    <source>
        <dbReference type="Proteomes" id="UP000789941"/>
    </source>
</evidence>
<sequence length="208" mass="23117">MTIQKAMTELRKGNFVLVYDGDDREGEADLIMAAKFITPEKIETMRKDGGGLICAAINKQKADEIGLPFFTDLVESGNSNLVKMSCRKTAYGDKPAFSIPINHNGVYTGITDKDRALTLTRLNEVITKKIKSFTKEFYTPGHIFLLIGRGLKNRRGHTELALELGKQANFEVMVLCEMLGKKNALSKNDAKKYAKNHGLVFIEGKEIG</sequence>
<proteinExistence type="inferred from homology"/>
<comment type="function">
    <text evidence="6">Catalyzes the conversion of D-ribulose 5-phosphate to formate and 3,4-dihydroxy-2-butanone 4-phosphate.</text>
</comment>
<evidence type="ECO:0000256" key="4">
    <source>
        <dbReference type="ARBA" id="ARBA00023211"/>
    </source>
</evidence>
<evidence type="ECO:0000256" key="6">
    <source>
        <dbReference type="RuleBase" id="RU003843"/>
    </source>
</evidence>
<comment type="caution">
    <text evidence="7">The sequence shown here is derived from an EMBL/GenBank/DDBJ whole genome shotgun (WGS) entry which is preliminary data.</text>
</comment>
<reference evidence="7 8" key="1">
    <citation type="submission" date="2019-08" db="EMBL/GenBank/DDBJ databases">
        <authorList>
            <person name="Vazquez-Campos X."/>
        </authorList>
    </citation>
    <scope>NUCLEOTIDE SEQUENCE [LARGE SCALE GENOMIC DNA]</scope>
    <source>
        <strain evidence="7">LFW-283_2</strain>
    </source>
</reference>
<dbReference type="NCBIfam" id="TIGR00506">
    <property type="entry name" value="ribB"/>
    <property type="match status" value="1"/>
</dbReference>
<evidence type="ECO:0000313" key="7">
    <source>
        <dbReference type="EMBL" id="VVC04313.1"/>
    </source>
</evidence>
<dbReference type="InterPro" id="IPR000422">
    <property type="entry name" value="DHBP_synthase_RibB"/>
</dbReference>
<comment type="catalytic activity">
    <reaction evidence="6">
        <text>D-ribulose 5-phosphate = (2S)-2-hydroxy-3-oxobutyl phosphate + formate + H(+)</text>
        <dbReference type="Rhea" id="RHEA:18457"/>
        <dbReference type="ChEBI" id="CHEBI:15378"/>
        <dbReference type="ChEBI" id="CHEBI:15740"/>
        <dbReference type="ChEBI" id="CHEBI:58121"/>
        <dbReference type="ChEBI" id="CHEBI:58830"/>
        <dbReference type="EC" id="4.1.99.12"/>
    </reaction>
</comment>
<dbReference type="EC" id="4.1.99.12" evidence="6"/>
<dbReference type="Gene3D" id="3.90.870.10">
    <property type="entry name" value="DHBP synthase"/>
    <property type="match status" value="1"/>
</dbReference>
<comment type="pathway">
    <text evidence="6">Cofactor biosynthesis; riboflavin biosynthesis; 2-hydroxy-3-oxobutyl phosphate from D-ribulose 5-phosphate: step 1/1.</text>
</comment>
<organism evidence="7 8">
    <name type="scientific">Candidatus Bilamarchaeum dharawalense</name>
    <dbReference type="NCBI Taxonomy" id="2885759"/>
    <lineage>
        <taxon>Archaea</taxon>
        <taxon>Candidatus Micrarchaeota</taxon>
        <taxon>Candidatus Micrarchaeia</taxon>
        <taxon>Candidatus Anstonellales</taxon>
        <taxon>Candidatus Bilamarchaeaceae</taxon>
        <taxon>Candidatus Bilamarchaeum</taxon>
    </lineage>
</organism>
<dbReference type="Pfam" id="PF00926">
    <property type="entry name" value="DHBP_synthase"/>
    <property type="match status" value="1"/>
</dbReference>
<dbReference type="GO" id="GO:0046872">
    <property type="term" value="F:metal ion binding"/>
    <property type="evidence" value="ECO:0007669"/>
    <property type="project" value="UniProtKB-KW"/>
</dbReference>
<evidence type="ECO:0000256" key="3">
    <source>
        <dbReference type="ARBA" id="ARBA00022842"/>
    </source>
</evidence>
<dbReference type="Proteomes" id="UP000789941">
    <property type="component" value="Unassembled WGS sequence"/>
</dbReference>
<keyword evidence="2 6" id="KW-0479">Metal-binding</keyword>
<dbReference type="EMBL" id="CABMJJ010000009">
    <property type="protein sequence ID" value="VVC04313.1"/>
    <property type="molecule type" value="Genomic_DNA"/>
</dbReference>
<comment type="subunit">
    <text evidence="6">Homodimer.</text>
</comment>
<accession>A0A5E4LTA7</accession>
<dbReference type="InterPro" id="IPR017945">
    <property type="entry name" value="DHBP_synth_RibB-like_a/b_dom"/>
</dbReference>
<evidence type="ECO:0000256" key="1">
    <source>
        <dbReference type="ARBA" id="ARBA00022619"/>
    </source>
</evidence>
<evidence type="ECO:0000256" key="2">
    <source>
        <dbReference type="ARBA" id="ARBA00022723"/>
    </source>
</evidence>
<dbReference type="GO" id="GO:0008686">
    <property type="term" value="F:3,4-dihydroxy-2-butanone-4-phosphate synthase activity"/>
    <property type="evidence" value="ECO:0007669"/>
    <property type="project" value="UniProtKB-EC"/>
</dbReference>
<evidence type="ECO:0000256" key="5">
    <source>
        <dbReference type="ARBA" id="ARBA00023239"/>
    </source>
</evidence>
<protein>
    <recommendedName>
        <fullName evidence="6">3,4-dihydroxy-2-butanone 4-phosphate synthase</fullName>
        <shortName evidence="6">DHBP synthase</shortName>
        <ecNumber evidence="6">4.1.99.12</ecNumber>
    </recommendedName>
</protein>
<gene>
    <name evidence="7" type="primary">ribB</name>
    <name evidence="7" type="ORF">LFW2832_00874</name>
</gene>
<dbReference type="UniPathway" id="UPA00275">
    <property type="reaction ID" value="UER00399"/>
</dbReference>
<dbReference type="GO" id="GO:0009231">
    <property type="term" value="P:riboflavin biosynthetic process"/>
    <property type="evidence" value="ECO:0007669"/>
    <property type="project" value="UniProtKB-UniPathway"/>
</dbReference>
<keyword evidence="1 6" id="KW-0686">Riboflavin biosynthesis</keyword>
<keyword evidence="5 6" id="KW-0456">Lyase</keyword>
<dbReference type="AlphaFoldDB" id="A0A5E4LTA7"/>